<feature type="compositionally biased region" description="Polar residues" evidence="1">
    <location>
        <begin position="68"/>
        <end position="78"/>
    </location>
</feature>
<evidence type="ECO:0000313" key="2">
    <source>
        <dbReference type="EMBL" id="KAK4775955.1"/>
    </source>
</evidence>
<feature type="region of interest" description="Disordered" evidence="1">
    <location>
        <begin position="68"/>
        <end position="116"/>
    </location>
</feature>
<dbReference type="EMBL" id="JAXIOK010000003">
    <property type="protein sequence ID" value="KAK4775955.1"/>
    <property type="molecule type" value="Genomic_DNA"/>
</dbReference>
<sequence>MAMMMVMGPYSLYISYSTVSLIPAVGDSDQTADRRHLEVKQQLSLGWLFLGRCVRDAVKFHRLLPVSLPSTDTLSRSPLGTKRTPFKRQCSRTHSPPLSPSSPSLRKEKAKKKVTV</sequence>
<keyword evidence="3" id="KW-1185">Reference proteome</keyword>
<organism evidence="2 3">
    <name type="scientific">Trapa incisa</name>
    <dbReference type="NCBI Taxonomy" id="236973"/>
    <lineage>
        <taxon>Eukaryota</taxon>
        <taxon>Viridiplantae</taxon>
        <taxon>Streptophyta</taxon>
        <taxon>Embryophyta</taxon>
        <taxon>Tracheophyta</taxon>
        <taxon>Spermatophyta</taxon>
        <taxon>Magnoliopsida</taxon>
        <taxon>eudicotyledons</taxon>
        <taxon>Gunneridae</taxon>
        <taxon>Pentapetalae</taxon>
        <taxon>rosids</taxon>
        <taxon>malvids</taxon>
        <taxon>Myrtales</taxon>
        <taxon>Lythraceae</taxon>
        <taxon>Trapa</taxon>
    </lineage>
</organism>
<dbReference type="Proteomes" id="UP001345219">
    <property type="component" value="Chromosome 18"/>
</dbReference>
<evidence type="ECO:0000256" key="1">
    <source>
        <dbReference type="SAM" id="MobiDB-lite"/>
    </source>
</evidence>
<protein>
    <submittedName>
        <fullName evidence="2">Uncharacterized protein</fullName>
    </submittedName>
</protein>
<comment type="caution">
    <text evidence="2">The sequence shown here is derived from an EMBL/GenBank/DDBJ whole genome shotgun (WGS) entry which is preliminary data.</text>
</comment>
<proteinExistence type="predicted"/>
<accession>A0AAN7QU81</accession>
<evidence type="ECO:0000313" key="3">
    <source>
        <dbReference type="Proteomes" id="UP001345219"/>
    </source>
</evidence>
<name>A0AAN7QU81_9MYRT</name>
<gene>
    <name evidence="2" type="ORF">SAY87_023916</name>
</gene>
<reference evidence="2 3" key="1">
    <citation type="journal article" date="2023" name="Hortic Res">
        <title>Pangenome of water caltrop reveals structural variations and asymmetric subgenome divergence after allopolyploidization.</title>
        <authorList>
            <person name="Zhang X."/>
            <person name="Chen Y."/>
            <person name="Wang L."/>
            <person name="Yuan Y."/>
            <person name="Fang M."/>
            <person name="Shi L."/>
            <person name="Lu R."/>
            <person name="Comes H.P."/>
            <person name="Ma Y."/>
            <person name="Chen Y."/>
            <person name="Huang G."/>
            <person name="Zhou Y."/>
            <person name="Zheng Z."/>
            <person name="Qiu Y."/>
        </authorList>
    </citation>
    <scope>NUCLEOTIDE SEQUENCE [LARGE SCALE GENOMIC DNA]</scope>
    <source>
        <tissue evidence="2">Roots</tissue>
    </source>
</reference>
<dbReference type="AlphaFoldDB" id="A0AAN7QU81"/>